<comment type="similarity">
    <text evidence="1">Belongs to the CapA family.</text>
</comment>
<sequence length="368" mass="41926">MVKYKKTLKCYFVGDIALGDHPKSVGFGFYSKYKQGIPLEKAETLFPTGIKADVIFGNLEFNIGEVSLSGTDFSHINCRGIRQYGEFLKAAGFNILNIANNHIFQYGRAEFDKTVKLLSSNNILIAGLKDDKDAKNKIQIDDQSIVFLAWSARPRQGFNCEPPYKEFKEDECYREIENAKSIADIICVSLHWGEEFIEIPSGDERRIARSMIDKGATIVLGHHPHVVREVEEYNGGLIAYSLGNFICDMTWNKLTAKTGLLSVDFEDGRIRGWEWIPGKIAEDFFPRYCNSPDSVTGDSYFAKSRRLKDKMSSTSYGELAKKALSHHRRLTLFHMLKNIHRYDRSILSEIICNALKSRFIKFIARSDN</sequence>
<dbReference type="RefSeq" id="WP_149308040.1">
    <property type="nucleotide sequence ID" value="NZ_SRSD01000007.1"/>
</dbReference>
<proteinExistence type="inferred from homology"/>
<dbReference type="InterPro" id="IPR029052">
    <property type="entry name" value="Metallo-depent_PP-like"/>
</dbReference>
<dbReference type="SMART" id="SM00854">
    <property type="entry name" value="PGA_cap"/>
    <property type="match status" value="1"/>
</dbReference>
<dbReference type="Pfam" id="PF09587">
    <property type="entry name" value="PGA_cap"/>
    <property type="match status" value="1"/>
</dbReference>
<dbReference type="PANTHER" id="PTHR33393">
    <property type="entry name" value="POLYGLUTAMINE SYNTHESIS ACCESSORY PROTEIN RV0574C-RELATED"/>
    <property type="match status" value="1"/>
</dbReference>
<organism evidence="3 4">
    <name type="scientific">Oryzomonas rubra</name>
    <dbReference type="NCBI Taxonomy" id="2509454"/>
    <lineage>
        <taxon>Bacteria</taxon>
        <taxon>Pseudomonadati</taxon>
        <taxon>Thermodesulfobacteriota</taxon>
        <taxon>Desulfuromonadia</taxon>
        <taxon>Geobacterales</taxon>
        <taxon>Geobacteraceae</taxon>
        <taxon>Oryzomonas</taxon>
    </lineage>
</organism>
<dbReference type="SUPFAM" id="SSF56300">
    <property type="entry name" value="Metallo-dependent phosphatases"/>
    <property type="match status" value="1"/>
</dbReference>
<dbReference type="AlphaFoldDB" id="A0A5A9XFP7"/>
<accession>A0A5A9XFP7</accession>
<gene>
    <name evidence="3" type="ORF">ET418_12705</name>
</gene>
<protein>
    <submittedName>
        <fullName evidence="3">CapA family protein</fullName>
    </submittedName>
</protein>
<dbReference type="InterPro" id="IPR019079">
    <property type="entry name" value="Capsule_synth_CapA"/>
</dbReference>
<dbReference type="EMBL" id="SRSD01000007">
    <property type="protein sequence ID" value="KAA0890511.1"/>
    <property type="molecule type" value="Genomic_DNA"/>
</dbReference>
<dbReference type="Proteomes" id="UP000324298">
    <property type="component" value="Unassembled WGS sequence"/>
</dbReference>
<dbReference type="PANTHER" id="PTHR33393:SF11">
    <property type="entry name" value="POLYGLUTAMINE SYNTHESIS ACCESSORY PROTEIN RV0574C-RELATED"/>
    <property type="match status" value="1"/>
</dbReference>
<reference evidence="3 4" key="1">
    <citation type="submission" date="2019-04" db="EMBL/GenBank/DDBJ databases">
        <title>Geobacter ruber sp. nov., ferric-reducing bacteria isolated from paddy soil.</title>
        <authorList>
            <person name="Xu Z."/>
            <person name="Masuda Y."/>
            <person name="Itoh H."/>
            <person name="Senoo K."/>
        </authorList>
    </citation>
    <scope>NUCLEOTIDE SEQUENCE [LARGE SCALE GENOMIC DNA]</scope>
    <source>
        <strain evidence="3 4">Red88</strain>
    </source>
</reference>
<evidence type="ECO:0000256" key="1">
    <source>
        <dbReference type="ARBA" id="ARBA00005662"/>
    </source>
</evidence>
<evidence type="ECO:0000313" key="3">
    <source>
        <dbReference type="EMBL" id="KAA0890511.1"/>
    </source>
</evidence>
<feature type="domain" description="Capsule synthesis protein CapA" evidence="2">
    <location>
        <begin position="9"/>
        <end position="249"/>
    </location>
</feature>
<keyword evidence="4" id="KW-1185">Reference proteome</keyword>
<evidence type="ECO:0000259" key="2">
    <source>
        <dbReference type="SMART" id="SM00854"/>
    </source>
</evidence>
<dbReference type="CDD" id="cd07381">
    <property type="entry name" value="MPP_CapA"/>
    <property type="match status" value="1"/>
</dbReference>
<name>A0A5A9XFP7_9BACT</name>
<comment type="caution">
    <text evidence="3">The sequence shown here is derived from an EMBL/GenBank/DDBJ whole genome shotgun (WGS) entry which is preliminary data.</text>
</comment>
<dbReference type="InterPro" id="IPR052169">
    <property type="entry name" value="CW_Biosynth-Accessory"/>
</dbReference>
<dbReference type="Gene3D" id="3.60.21.10">
    <property type="match status" value="1"/>
</dbReference>
<dbReference type="OrthoDB" id="5405713at2"/>
<evidence type="ECO:0000313" key="4">
    <source>
        <dbReference type="Proteomes" id="UP000324298"/>
    </source>
</evidence>